<dbReference type="Gene3D" id="3.30.1330.100">
    <property type="entry name" value="CofE-like"/>
    <property type="match status" value="1"/>
</dbReference>
<dbReference type="GO" id="GO:0052618">
    <property type="term" value="F:coenzyme F420-0:L-glutamate ligase activity"/>
    <property type="evidence" value="ECO:0007669"/>
    <property type="project" value="TreeGrafter"/>
</dbReference>
<organism evidence="2">
    <name type="scientific">marine sediment metagenome</name>
    <dbReference type="NCBI Taxonomy" id="412755"/>
    <lineage>
        <taxon>unclassified sequences</taxon>
        <taxon>metagenomes</taxon>
        <taxon>ecological metagenomes</taxon>
    </lineage>
</organism>
<dbReference type="AlphaFoldDB" id="X1ILX0"/>
<reference evidence="2" key="1">
    <citation type="journal article" date="2014" name="Front. Microbiol.">
        <title>High frequency of phylogenetically diverse reductive dehalogenase-homologous genes in deep subseafloor sedimentary metagenomes.</title>
        <authorList>
            <person name="Kawai M."/>
            <person name="Futagami T."/>
            <person name="Toyoda A."/>
            <person name="Takaki Y."/>
            <person name="Nishi S."/>
            <person name="Hori S."/>
            <person name="Arai W."/>
            <person name="Tsubouchi T."/>
            <person name="Morono Y."/>
            <person name="Uchiyama I."/>
            <person name="Ito T."/>
            <person name="Fujiyama A."/>
            <person name="Inagaki F."/>
            <person name="Takami H."/>
        </authorList>
    </citation>
    <scope>NUCLEOTIDE SEQUENCE</scope>
    <source>
        <strain evidence="2">Expedition CK06-06</strain>
    </source>
</reference>
<accession>X1ILX0</accession>
<comment type="caution">
    <text evidence="2">The sequence shown here is derived from an EMBL/GenBank/DDBJ whole genome shotgun (WGS) entry which is preliminary data.</text>
</comment>
<dbReference type="Pfam" id="PF01996">
    <property type="entry name" value="F420_ligase"/>
    <property type="match status" value="1"/>
</dbReference>
<evidence type="ECO:0000259" key="1">
    <source>
        <dbReference type="Pfam" id="PF01996"/>
    </source>
</evidence>
<feature type="non-terminal residue" evidence="2">
    <location>
        <position position="1"/>
    </location>
</feature>
<proteinExistence type="predicted"/>
<dbReference type="InterPro" id="IPR002847">
    <property type="entry name" value="F420-0_gamma-glut_ligase-dom"/>
</dbReference>
<dbReference type="SUPFAM" id="SSF144010">
    <property type="entry name" value="CofE-like"/>
    <property type="match status" value="1"/>
</dbReference>
<protein>
    <recommendedName>
        <fullName evidence="1">Coenzyme F420:L-glutamate ligase-like domain-containing protein</fullName>
    </recommendedName>
</protein>
<dbReference type="EMBL" id="BARU01031050">
    <property type="protein sequence ID" value="GAH70250.1"/>
    <property type="molecule type" value="Genomic_DNA"/>
</dbReference>
<gene>
    <name evidence="2" type="ORF">S03H2_49164</name>
</gene>
<dbReference type="PANTHER" id="PTHR47917">
    <property type="match status" value="1"/>
</dbReference>
<evidence type="ECO:0000313" key="2">
    <source>
        <dbReference type="EMBL" id="GAH70250.1"/>
    </source>
</evidence>
<feature type="domain" description="Coenzyme F420:L-glutamate ligase-like" evidence="1">
    <location>
        <begin position="3"/>
        <end position="131"/>
    </location>
</feature>
<dbReference type="PANTHER" id="PTHR47917:SF2">
    <property type="entry name" value="COENZYME F420:L-GLUTAMATE LIGASE-LIKE DOMAIN-CONTAINING PROTEIN"/>
    <property type="match status" value="1"/>
</dbReference>
<name>X1ILX0_9ZZZZ</name>
<sequence>TVVLAEINGLLIANAGIDHSNSGGENFVVLLPKNPQKTVNEYRAFFMKEFDLKNLGVILSDSRVQPLKKGTIGVAIAVSGFEPIEDCRGRSDLFGRPLLITQRAVADDLVSAAQILLGEADEQTPIVIIKGAPVTFIDKPPSSMQMDPEECLYMNIFAQYLLKKNEKKKE</sequence>